<proteinExistence type="predicted"/>
<dbReference type="HOGENOM" id="CLU_3391172_0_0_9"/>
<evidence type="ECO:0000313" key="2">
    <source>
        <dbReference type="Proteomes" id="UP000003577"/>
    </source>
</evidence>
<name>A5KKK6_9FIRM</name>
<protein>
    <submittedName>
        <fullName evidence="1">Uncharacterized protein</fullName>
    </submittedName>
</protein>
<evidence type="ECO:0000313" key="1">
    <source>
        <dbReference type="EMBL" id="EDK24957.1"/>
    </source>
</evidence>
<dbReference type="Proteomes" id="UP000003577">
    <property type="component" value="Unassembled WGS sequence"/>
</dbReference>
<dbReference type="EMBL" id="AAVP02000002">
    <property type="protein sequence ID" value="EDK24957.1"/>
    <property type="molecule type" value="Genomic_DNA"/>
</dbReference>
<dbReference type="AlphaFoldDB" id="A5KKK6"/>
<gene>
    <name evidence="1" type="ORF">RUMTOR_00759</name>
</gene>
<comment type="caution">
    <text evidence="1">The sequence shown here is derived from an EMBL/GenBank/DDBJ whole genome shotgun (WGS) entry which is preliminary data.</text>
</comment>
<reference evidence="1 2" key="1">
    <citation type="submission" date="2007-03" db="EMBL/GenBank/DDBJ databases">
        <authorList>
            <person name="Fulton L."/>
            <person name="Clifton S."/>
            <person name="Fulton B."/>
            <person name="Xu J."/>
            <person name="Minx P."/>
            <person name="Pepin K.H."/>
            <person name="Johnson M."/>
            <person name="Thiruvilangam P."/>
            <person name="Bhonagiri V."/>
            <person name="Nash W.E."/>
            <person name="Mardis E.R."/>
            <person name="Wilson R.K."/>
        </authorList>
    </citation>
    <scope>NUCLEOTIDE SEQUENCE [LARGE SCALE GENOMIC DNA]</scope>
    <source>
        <strain evidence="1 2">ATCC 27756</strain>
    </source>
</reference>
<dbReference type="PaxDb" id="411460-RUMTOR_00759"/>
<sequence>MLIFPPPYIIIGFAGCIKNKTCRILITPDLKN</sequence>
<reference evidence="1 2" key="2">
    <citation type="submission" date="2007-04" db="EMBL/GenBank/DDBJ databases">
        <title>Draft genome sequence of Ruminococcus torques (ATCC 27756).</title>
        <authorList>
            <person name="Sudarsanam P."/>
            <person name="Ley R."/>
            <person name="Guruge J."/>
            <person name="Turnbaugh P.J."/>
            <person name="Mahowald M."/>
            <person name="Liep D."/>
            <person name="Gordon J."/>
        </authorList>
    </citation>
    <scope>NUCLEOTIDE SEQUENCE [LARGE SCALE GENOMIC DNA]</scope>
    <source>
        <strain evidence="1 2">ATCC 27756</strain>
    </source>
</reference>
<organism evidence="1 2">
    <name type="scientific">[Ruminococcus] torques ATCC 27756</name>
    <dbReference type="NCBI Taxonomy" id="411460"/>
    <lineage>
        <taxon>Bacteria</taxon>
        <taxon>Bacillati</taxon>
        <taxon>Bacillota</taxon>
        <taxon>Clostridia</taxon>
        <taxon>Lachnospirales</taxon>
        <taxon>Lachnospiraceae</taxon>
        <taxon>Mediterraneibacter</taxon>
    </lineage>
</organism>
<accession>A5KKK6</accession>